<proteinExistence type="predicted"/>
<dbReference type="HOGENOM" id="CLU_2752534_0_0_5"/>
<dbReference type="PATRIC" id="fig|634177.7.peg.986"/>
<dbReference type="AlphaFoldDB" id="G2I566"/>
<dbReference type="Proteomes" id="UP000009044">
    <property type="component" value="Chromosome"/>
</dbReference>
<dbReference type="KEGG" id="gxy:GLX_08510"/>
<reference evidence="2" key="1">
    <citation type="journal article" date="2011" name="J. Bacteriol.">
        <title>Complete genome sequence of NBRC 3288, a unique cellulose-nonproducing strain of Gluconacetobacter xylinus isolated from vinegar.</title>
        <authorList>
            <person name="Ogino H."/>
            <person name="Azuma Y."/>
            <person name="Hosoyama A."/>
            <person name="Nakazawa H."/>
            <person name="Matsutani M."/>
            <person name="Hasegawa A."/>
            <person name="Otsuyama K."/>
            <person name="Matsushita K."/>
            <person name="Fujita N."/>
            <person name="Shirai M."/>
        </authorList>
    </citation>
    <scope>NUCLEOTIDE SEQUENCE [LARGE SCALE GENOMIC DNA]</scope>
    <source>
        <strain evidence="2">NBRC 3288 / BCRC 11682 / LMG 1693</strain>
    </source>
</reference>
<sequence length="70" mass="7701">MADLNAGVTRITVVTHVMGMTGAYPMDRVCALFPDKVAVSCDGCPVVYWPTHAGQWIAEAVYRVRYGPER</sequence>
<accession>G2I566</accession>
<protein>
    <submittedName>
        <fullName evidence="1">Uncharacterized protein</fullName>
    </submittedName>
</protein>
<name>G2I566_KOMMN</name>
<dbReference type="EMBL" id="AP012159">
    <property type="protein sequence ID" value="BAK83263.1"/>
    <property type="molecule type" value="Genomic_DNA"/>
</dbReference>
<gene>
    <name evidence="1" type="ordered locus">GLX_08510</name>
</gene>
<evidence type="ECO:0000313" key="2">
    <source>
        <dbReference type="Proteomes" id="UP000009044"/>
    </source>
</evidence>
<organism evidence="1 2">
    <name type="scientific">Komagataeibacter medellinensis (strain NBRC 3288 / BCRC 11682 / LMG 1693 / Kondo 51)</name>
    <name type="common">Gluconacetobacter medellinensis</name>
    <dbReference type="NCBI Taxonomy" id="634177"/>
    <lineage>
        <taxon>Bacteria</taxon>
        <taxon>Pseudomonadati</taxon>
        <taxon>Pseudomonadota</taxon>
        <taxon>Alphaproteobacteria</taxon>
        <taxon>Acetobacterales</taxon>
        <taxon>Acetobacteraceae</taxon>
        <taxon>Komagataeibacter</taxon>
    </lineage>
</organism>
<evidence type="ECO:0000313" key="1">
    <source>
        <dbReference type="EMBL" id="BAK83263.1"/>
    </source>
</evidence>